<dbReference type="Proteomes" id="UP000199109">
    <property type="component" value="Unassembled WGS sequence"/>
</dbReference>
<feature type="transmembrane region" description="Helical" evidence="6">
    <location>
        <begin position="666"/>
        <end position="691"/>
    </location>
</feature>
<organism evidence="9 10">
    <name type="scientific">Pricia antarctica</name>
    <dbReference type="NCBI Taxonomy" id="641691"/>
    <lineage>
        <taxon>Bacteria</taxon>
        <taxon>Pseudomonadati</taxon>
        <taxon>Bacteroidota</taxon>
        <taxon>Flavobacteriia</taxon>
        <taxon>Flavobacteriales</taxon>
        <taxon>Flavobacteriaceae</taxon>
        <taxon>Pricia</taxon>
    </lineage>
</organism>
<proteinExistence type="predicted"/>
<evidence type="ECO:0000256" key="5">
    <source>
        <dbReference type="ARBA" id="ARBA00023136"/>
    </source>
</evidence>
<dbReference type="InterPro" id="IPR025857">
    <property type="entry name" value="MacB_PCD"/>
</dbReference>
<comment type="subcellular location">
    <subcellularLocation>
        <location evidence="1">Cell membrane</location>
        <topology evidence="1">Multi-pass membrane protein</topology>
    </subcellularLocation>
</comment>
<feature type="domain" description="ABC3 transporter permease C-terminal" evidence="7">
    <location>
        <begin position="670"/>
        <end position="782"/>
    </location>
</feature>
<dbReference type="RefSeq" id="WP_175455221.1">
    <property type="nucleotide sequence ID" value="NZ_FNAO01000001.1"/>
</dbReference>
<dbReference type="PANTHER" id="PTHR30572:SF18">
    <property type="entry name" value="ABC-TYPE MACROLIDE FAMILY EXPORT SYSTEM PERMEASE COMPONENT 2"/>
    <property type="match status" value="1"/>
</dbReference>
<name>A0A1G6W1A4_9FLAO</name>
<feature type="domain" description="MacB-like periplasmic core" evidence="8">
    <location>
        <begin position="416"/>
        <end position="626"/>
    </location>
</feature>
<dbReference type="Pfam" id="PF02687">
    <property type="entry name" value="FtsX"/>
    <property type="match status" value="2"/>
</dbReference>
<evidence type="ECO:0000259" key="7">
    <source>
        <dbReference type="Pfam" id="PF02687"/>
    </source>
</evidence>
<gene>
    <name evidence="9" type="ORF">SAMN05421636_101122</name>
</gene>
<feature type="transmembrane region" description="Helical" evidence="6">
    <location>
        <begin position="321"/>
        <end position="340"/>
    </location>
</feature>
<accession>A0A1G6W1A4</accession>
<evidence type="ECO:0000256" key="3">
    <source>
        <dbReference type="ARBA" id="ARBA00022692"/>
    </source>
</evidence>
<dbReference type="PANTHER" id="PTHR30572">
    <property type="entry name" value="MEMBRANE COMPONENT OF TRANSPORTER-RELATED"/>
    <property type="match status" value="1"/>
</dbReference>
<keyword evidence="10" id="KW-1185">Reference proteome</keyword>
<keyword evidence="4 6" id="KW-1133">Transmembrane helix</keyword>
<keyword evidence="5 6" id="KW-0472">Membrane</keyword>
<feature type="transmembrane region" description="Helical" evidence="6">
    <location>
        <begin position="20"/>
        <end position="42"/>
    </location>
</feature>
<evidence type="ECO:0000256" key="4">
    <source>
        <dbReference type="ARBA" id="ARBA00022989"/>
    </source>
</evidence>
<dbReference type="AlphaFoldDB" id="A0A1G6W1A4"/>
<evidence type="ECO:0000259" key="8">
    <source>
        <dbReference type="Pfam" id="PF12704"/>
    </source>
</evidence>
<dbReference type="GO" id="GO:0022857">
    <property type="term" value="F:transmembrane transporter activity"/>
    <property type="evidence" value="ECO:0007669"/>
    <property type="project" value="TreeGrafter"/>
</dbReference>
<protein>
    <submittedName>
        <fullName evidence="9">Putative ABC transport system permease protein</fullName>
    </submittedName>
</protein>
<dbReference type="Pfam" id="PF12704">
    <property type="entry name" value="MacB_PCD"/>
    <property type="match status" value="2"/>
</dbReference>
<evidence type="ECO:0000313" key="10">
    <source>
        <dbReference type="Proteomes" id="UP000199109"/>
    </source>
</evidence>
<dbReference type="STRING" id="641691.SAMN05421636_101122"/>
<dbReference type="EMBL" id="FNAO01000001">
    <property type="protein sequence ID" value="SDD58826.1"/>
    <property type="molecule type" value="Genomic_DNA"/>
</dbReference>
<keyword evidence="3 6" id="KW-0812">Transmembrane</keyword>
<feature type="transmembrane region" description="Helical" evidence="6">
    <location>
        <begin position="406"/>
        <end position="429"/>
    </location>
</feature>
<keyword evidence="2" id="KW-1003">Cell membrane</keyword>
<dbReference type="InterPro" id="IPR050250">
    <property type="entry name" value="Macrolide_Exporter_MacB"/>
</dbReference>
<dbReference type="InterPro" id="IPR003838">
    <property type="entry name" value="ABC3_permease_C"/>
</dbReference>
<reference evidence="9 10" key="1">
    <citation type="submission" date="2016-10" db="EMBL/GenBank/DDBJ databases">
        <authorList>
            <person name="de Groot N.N."/>
        </authorList>
    </citation>
    <scope>NUCLEOTIDE SEQUENCE [LARGE SCALE GENOMIC DNA]</scope>
    <source>
        <strain evidence="9 10">DSM 23421</strain>
    </source>
</reference>
<dbReference type="GO" id="GO:0005886">
    <property type="term" value="C:plasma membrane"/>
    <property type="evidence" value="ECO:0007669"/>
    <property type="project" value="UniProtKB-SubCell"/>
</dbReference>
<feature type="transmembrane region" description="Helical" evidence="6">
    <location>
        <begin position="360"/>
        <end position="385"/>
    </location>
</feature>
<evidence type="ECO:0000256" key="1">
    <source>
        <dbReference type="ARBA" id="ARBA00004651"/>
    </source>
</evidence>
<evidence type="ECO:0000256" key="6">
    <source>
        <dbReference type="SAM" id="Phobius"/>
    </source>
</evidence>
<feature type="transmembrane region" description="Helical" evidence="6">
    <location>
        <begin position="752"/>
        <end position="772"/>
    </location>
</feature>
<evidence type="ECO:0000256" key="2">
    <source>
        <dbReference type="ARBA" id="ARBA00022475"/>
    </source>
</evidence>
<feature type="transmembrane region" description="Helical" evidence="6">
    <location>
        <begin position="266"/>
        <end position="288"/>
    </location>
</feature>
<feature type="domain" description="ABC3 transporter permease C-terminal" evidence="7">
    <location>
        <begin position="272"/>
        <end position="380"/>
    </location>
</feature>
<evidence type="ECO:0000313" key="9">
    <source>
        <dbReference type="EMBL" id="SDD58826.1"/>
    </source>
</evidence>
<sequence>MFKHNLKLFLRSIIKNKTTFLINTIGLGVGIASFLVLALYVYNDLTYDHFNKNLENIYRVREGESVQTKGQLLPQMLQEIPEVVDGTRIFDWEEFRISYNDIAFLENIKYVDDGFFSVFTYPFIEGSSKNAIGEKYGVVISKKFAEKYFGSESALEKQLRIKFDDVFLTVKGVVDIPANSSVTFDIVASYETGEEISSWIMDVHDWYNTFSETYVVLQDGTKPEDIKTKLQNIVTENFLPVGENKTDLNLLPSKEYHSVVESNQTLIVILAIIALGIIGIAIVNFINLTITGSMARIKEIGIKKVHGATSRTLFQQIMTESLLVSFIALILGMVLLIVLLPAFNQLFEADLSFDPFENTIWLGVLALIWGIVGLLSGSIPALFWARGKLTQSLRGNVFSGDTKKSASRYSLIVVQFVIAIVLISGTFLVRKQIDYMLHKDPKFDDENVIIAQLDSWQYENPKTTSQNFKRISEELEASPYVESVSFSGNIPGTYNENYNVFYPEGKNNTETLYLRKAYVGNNYFKTFGIALLSGSGFEKNGLSHKNTVVLNKKAIAELGIPNPIGKVLHEGSESGEPYKIIGVIDDISYQGVQHEMQPLAHFYSKQESFTDWNYLSVKAKKGSSLKVVDLMKERWDKVLPGSTLSYFFADDKLNEQYKEYIKINTVIGWFSILAVILSCMGLFALSAYTTARRTKEIGIRKVNGAKVFQILAMLNKDFLKWVVFAFLIAVPIAWYAMQKWLEGFAHKTTVSWRIFALAGFIAMAIALLTVSWQSFKAARKKPVDVLRDE</sequence>
<feature type="transmembrane region" description="Helical" evidence="6">
    <location>
        <begin position="718"/>
        <end position="737"/>
    </location>
</feature>
<feature type="domain" description="MacB-like periplasmic core" evidence="8">
    <location>
        <begin position="21"/>
        <end position="232"/>
    </location>
</feature>